<dbReference type="Proteomes" id="UP000256645">
    <property type="component" value="Unassembled WGS sequence"/>
</dbReference>
<evidence type="ECO:0000313" key="3">
    <source>
        <dbReference type="Proteomes" id="UP000256645"/>
    </source>
</evidence>
<evidence type="ECO:0000313" key="2">
    <source>
        <dbReference type="EMBL" id="RDW75191.1"/>
    </source>
</evidence>
<feature type="compositionally biased region" description="Low complexity" evidence="1">
    <location>
        <begin position="320"/>
        <end position="334"/>
    </location>
</feature>
<organism evidence="2 3">
    <name type="scientific">Coleophoma cylindrospora</name>
    <dbReference type="NCBI Taxonomy" id="1849047"/>
    <lineage>
        <taxon>Eukaryota</taxon>
        <taxon>Fungi</taxon>
        <taxon>Dikarya</taxon>
        <taxon>Ascomycota</taxon>
        <taxon>Pezizomycotina</taxon>
        <taxon>Leotiomycetes</taxon>
        <taxon>Helotiales</taxon>
        <taxon>Dermateaceae</taxon>
        <taxon>Coleophoma</taxon>
    </lineage>
</organism>
<dbReference type="AlphaFoldDB" id="A0A3D8RN20"/>
<sequence length="419" mass="46939">MSNCTSTKRPFDGESSSESESFENSRRTRYRRGSSPPLQQNPLDSDPWGQNKRPLDKSSPQTPFLHLPPTSWELDDLTYDTNLQICGRQLQETALAVLPNDRRCRYTKQSALLLYWDDEDPQLPVSLEIGELRLVLAGLYGFEVEEWKIPSMNSHNELNLRVLNFLSDDGPEHLKVIYYAGHGKLTNHGQAAWTSTDRFQGNGVTELIAACAFNNTANGVGPFSFTRTLISQLRKLAHRPSYTVAYLYNLIFAEIQGWRVEDSRHKKAPGSHLRPYPDHYQPLVIQWIVRVLQWILNPNASAHTATSEIYTESARHTGGTANSPTSNAASSTTSLSQLPKYPQLLFSTRFSEDIPSQSLATDLFADWLSTVPIRADSVRVEAGFASDSTILLISMPVTSSESAYRAKQALTILVTTWSS</sequence>
<dbReference type="OrthoDB" id="4760831at2759"/>
<name>A0A3D8RN20_9HELO</name>
<proteinExistence type="predicted"/>
<protein>
    <submittedName>
        <fullName evidence="2">Uncharacterized protein</fullName>
    </submittedName>
</protein>
<gene>
    <name evidence="2" type="ORF">BP6252_06333</name>
</gene>
<evidence type="ECO:0000256" key="1">
    <source>
        <dbReference type="SAM" id="MobiDB-lite"/>
    </source>
</evidence>
<feature type="region of interest" description="Disordered" evidence="1">
    <location>
        <begin position="1"/>
        <end position="66"/>
    </location>
</feature>
<keyword evidence="3" id="KW-1185">Reference proteome</keyword>
<accession>A0A3D8RN20</accession>
<dbReference type="EMBL" id="PDLM01000006">
    <property type="protein sequence ID" value="RDW75191.1"/>
    <property type="molecule type" value="Genomic_DNA"/>
</dbReference>
<reference evidence="2 3" key="1">
    <citation type="journal article" date="2018" name="IMA Fungus">
        <title>IMA Genome-F 9: Draft genome sequence of Annulohypoxylon stygium, Aspergillus mulundensis, Berkeleyomyces basicola (syn. Thielaviopsis basicola), Ceratocystis smalleyi, two Cercospora beticola strains, Coleophoma cylindrospora, Fusarium fracticaudum, Phialophora cf. hyalina, and Morchella septimelata.</title>
        <authorList>
            <person name="Wingfield B.D."/>
            <person name="Bills G.F."/>
            <person name="Dong Y."/>
            <person name="Huang W."/>
            <person name="Nel W.J."/>
            <person name="Swalarsk-Parry B.S."/>
            <person name="Vaghefi N."/>
            <person name="Wilken P.M."/>
            <person name="An Z."/>
            <person name="de Beer Z.W."/>
            <person name="De Vos L."/>
            <person name="Chen L."/>
            <person name="Duong T.A."/>
            <person name="Gao Y."/>
            <person name="Hammerbacher A."/>
            <person name="Kikkert J.R."/>
            <person name="Li Y."/>
            <person name="Li H."/>
            <person name="Li K."/>
            <person name="Li Q."/>
            <person name="Liu X."/>
            <person name="Ma X."/>
            <person name="Naidoo K."/>
            <person name="Pethybridge S.J."/>
            <person name="Sun J."/>
            <person name="Steenkamp E.T."/>
            <person name="van der Nest M.A."/>
            <person name="van Wyk S."/>
            <person name="Wingfield M.J."/>
            <person name="Xiong C."/>
            <person name="Yue Q."/>
            <person name="Zhang X."/>
        </authorList>
    </citation>
    <scope>NUCLEOTIDE SEQUENCE [LARGE SCALE GENOMIC DNA]</scope>
    <source>
        <strain evidence="2 3">BP6252</strain>
    </source>
</reference>
<dbReference type="STRING" id="1849047.A0A3D8RN20"/>
<feature type="region of interest" description="Disordered" evidence="1">
    <location>
        <begin position="315"/>
        <end position="334"/>
    </location>
</feature>
<comment type="caution">
    <text evidence="2">The sequence shown here is derived from an EMBL/GenBank/DDBJ whole genome shotgun (WGS) entry which is preliminary data.</text>
</comment>